<evidence type="ECO:0000256" key="1">
    <source>
        <dbReference type="ARBA" id="ARBA00023015"/>
    </source>
</evidence>
<dbReference type="Gene3D" id="1.10.357.10">
    <property type="entry name" value="Tetracycline Repressor, domain 2"/>
    <property type="match status" value="1"/>
</dbReference>
<keyword evidence="1" id="KW-0805">Transcription regulation</keyword>
<dbReference type="RefSeq" id="WP_154225816.1">
    <property type="nucleotide sequence ID" value="NZ_CP045309.1"/>
</dbReference>
<dbReference type="Pfam" id="PF16859">
    <property type="entry name" value="TetR_C_11"/>
    <property type="match status" value="1"/>
</dbReference>
<proteinExistence type="predicted"/>
<sequence>MSDMTSTADAPRSPGRPRSVRADEAIIEATLDLLAEGSTIEALSIEAIAARAGVGKATIYRRWSGKDALLMDALRRLKGVPPQPAGRSVRDDLVLLVGAVGHNVDPRAARIMPCLVPEVNRSPDHFQLYQNIIEPRRKLMREVLRRGVDSGELRADLDIELAMTLLSGPMLIQRVLRWHPELDERILPERVVDSVLEGLRAR</sequence>
<dbReference type="PANTHER" id="PTHR30055">
    <property type="entry name" value="HTH-TYPE TRANSCRIPTIONAL REGULATOR RUTR"/>
    <property type="match status" value="1"/>
</dbReference>
<evidence type="ECO:0000313" key="10">
    <source>
        <dbReference type="Proteomes" id="UP000477779"/>
    </source>
</evidence>
<dbReference type="InterPro" id="IPR009057">
    <property type="entry name" value="Homeodomain-like_sf"/>
</dbReference>
<accession>A0AAJ2ZI99</accession>
<evidence type="ECO:0000313" key="9">
    <source>
        <dbReference type="Proteomes" id="UP000402241"/>
    </source>
</evidence>
<dbReference type="Gene3D" id="1.10.10.60">
    <property type="entry name" value="Homeodomain-like"/>
    <property type="match status" value="1"/>
</dbReference>
<name>A0AAJ2ZI99_9ACTN</name>
<dbReference type="SUPFAM" id="SSF46689">
    <property type="entry name" value="Homeodomain-like"/>
    <property type="match status" value="1"/>
</dbReference>
<dbReference type="PANTHER" id="PTHR30055:SF148">
    <property type="entry name" value="TETR-FAMILY TRANSCRIPTIONAL REGULATOR"/>
    <property type="match status" value="1"/>
</dbReference>
<keyword evidence="9" id="KW-1185">Reference proteome</keyword>
<dbReference type="Pfam" id="PF00440">
    <property type="entry name" value="TetR_N"/>
    <property type="match status" value="1"/>
</dbReference>
<dbReference type="EMBL" id="JAAHBZ010000011">
    <property type="protein sequence ID" value="NES30403.1"/>
    <property type="molecule type" value="Genomic_DNA"/>
</dbReference>
<organism evidence="7 10">
    <name type="scientific">Micromonospora terminaliae</name>
    <dbReference type="NCBI Taxonomy" id="1914461"/>
    <lineage>
        <taxon>Bacteria</taxon>
        <taxon>Bacillati</taxon>
        <taxon>Actinomycetota</taxon>
        <taxon>Actinomycetes</taxon>
        <taxon>Micromonosporales</taxon>
        <taxon>Micromonosporaceae</taxon>
        <taxon>Micromonospora</taxon>
    </lineage>
</organism>
<feature type="region of interest" description="Disordered" evidence="5">
    <location>
        <begin position="1"/>
        <end position="21"/>
    </location>
</feature>
<evidence type="ECO:0000256" key="5">
    <source>
        <dbReference type="SAM" id="MobiDB-lite"/>
    </source>
</evidence>
<reference evidence="8 9" key="1">
    <citation type="submission" date="2019-10" db="EMBL/GenBank/DDBJ databases">
        <title>Genome Sequence of Micromonospora terminaliae DSM 101760.</title>
        <authorList>
            <person name="Guo L."/>
        </authorList>
    </citation>
    <scope>NUCLEOTIDE SEQUENCE [LARGE SCALE GENOMIC DNA]</scope>
    <source>
        <strain evidence="8 9">DSM 101760</strain>
    </source>
</reference>
<keyword evidence="2 4" id="KW-0238">DNA-binding</keyword>
<dbReference type="InterPro" id="IPR036271">
    <property type="entry name" value="Tet_transcr_reg_TetR-rel_C_sf"/>
</dbReference>
<dbReference type="AlphaFoldDB" id="A0AAJ2ZI99"/>
<evidence type="ECO:0000313" key="8">
    <source>
        <dbReference type="EMBL" id="QGL46450.1"/>
    </source>
</evidence>
<evidence type="ECO:0000256" key="4">
    <source>
        <dbReference type="PROSITE-ProRule" id="PRU00335"/>
    </source>
</evidence>
<dbReference type="InterPro" id="IPR001647">
    <property type="entry name" value="HTH_TetR"/>
</dbReference>
<feature type="DNA-binding region" description="H-T-H motif" evidence="4">
    <location>
        <begin position="44"/>
        <end position="63"/>
    </location>
</feature>
<dbReference type="SUPFAM" id="SSF48498">
    <property type="entry name" value="Tetracyclin repressor-like, C-terminal domain"/>
    <property type="match status" value="1"/>
</dbReference>
<evidence type="ECO:0000256" key="3">
    <source>
        <dbReference type="ARBA" id="ARBA00023163"/>
    </source>
</evidence>
<feature type="domain" description="HTH tetR-type" evidence="6">
    <location>
        <begin position="20"/>
        <end position="81"/>
    </location>
</feature>
<evidence type="ECO:0000256" key="2">
    <source>
        <dbReference type="ARBA" id="ARBA00023125"/>
    </source>
</evidence>
<evidence type="ECO:0000313" key="7">
    <source>
        <dbReference type="EMBL" id="NES30403.1"/>
    </source>
</evidence>
<reference evidence="7 10" key="2">
    <citation type="submission" date="2020-02" db="EMBL/GenBank/DDBJ databases">
        <title>WGS of Micromonospora spp. isolated from hot spring.</title>
        <authorList>
            <person name="Thawai C."/>
        </authorList>
    </citation>
    <scope>NUCLEOTIDE SEQUENCE [LARGE SCALE GENOMIC DNA]</scope>
    <source>
        <strain evidence="7 10">TMS7</strain>
    </source>
</reference>
<dbReference type="GO" id="GO:0003700">
    <property type="term" value="F:DNA-binding transcription factor activity"/>
    <property type="evidence" value="ECO:0007669"/>
    <property type="project" value="TreeGrafter"/>
</dbReference>
<keyword evidence="3" id="KW-0804">Transcription</keyword>
<dbReference type="InterPro" id="IPR050109">
    <property type="entry name" value="HTH-type_TetR-like_transc_reg"/>
</dbReference>
<evidence type="ECO:0000259" key="6">
    <source>
        <dbReference type="PROSITE" id="PS50977"/>
    </source>
</evidence>
<dbReference type="EMBL" id="CP045309">
    <property type="protein sequence ID" value="QGL46450.1"/>
    <property type="molecule type" value="Genomic_DNA"/>
</dbReference>
<dbReference type="PROSITE" id="PS50977">
    <property type="entry name" value="HTH_TETR_2"/>
    <property type="match status" value="1"/>
</dbReference>
<dbReference type="GO" id="GO:0000976">
    <property type="term" value="F:transcription cis-regulatory region binding"/>
    <property type="evidence" value="ECO:0007669"/>
    <property type="project" value="TreeGrafter"/>
</dbReference>
<dbReference type="Proteomes" id="UP000402241">
    <property type="component" value="Chromosome"/>
</dbReference>
<dbReference type="InterPro" id="IPR011075">
    <property type="entry name" value="TetR_C"/>
</dbReference>
<gene>
    <name evidence="7" type="ORF">G3561_22975</name>
    <name evidence="8" type="ORF">GCE86_04885</name>
</gene>
<dbReference type="Proteomes" id="UP000477779">
    <property type="component" value="Unassembled WGS sequence"/>
</dbReference>
<protein>
    <submittedName>
        <fullName evidence="8">TetR family transcriptional regulator</fullName>
    </submittedName>
    <submittedName>
        <fullName evidence="7">TetR/AcrR family transcriptional regulator</fullName>
    </submittedName>
</protein>